<dbReference type="GO" id="GO:0003677">
    <property type="term" value="F:DNA binding"/>
    <property type="evidence" value="ECO:0007669"/>
    <property type="project" value="UniProtKB-KW"/>
</dbReference>
<name>A0A7X0JAQ3_9SPHN</name>
<dbReference type="Proteomes" id="UP000560131">
    <property type="component" value="Unassembled WGS sequence"/>
</dbReference>
<protein>
    <submittedName>
        <fullName evidence="6">DNA-binding MarR family transcriptional regulator</fullName>
    </submittedName>
</protein>
<dbReference type="InterPro" id="IPR000835">
    <property type="entry name" value="HTH_MarR-typ"/>
</dbReference>
<dbReference type="InterPro" id="IPR023187">
    <property type="entry name" value="Tscrpt_reg_MarR-type_CS"/>
</dbReference>
<proteinExistence type="predicted"/>
<evidence type="ECO:0000313" key="8">
    <source>
        <dbReference type="Proteomes" id="UP000560131"/>
    </source>
</evidence>
<dbReference type="AlphaFoldDB" id="A0A7X0JAQ3"/>
<dbReference type="PRINTS" id="PR00598">
    <property type="entry name" value="HTHMARR"/>
</dbReference>
<dbReference type="PANTHER" id="PTHR33164">
    <property type="entry name" value="TRANSCRIPTIONAL REGULATOR, MARR FAMILY"/>
    <property type="match status" value="1"/>
</dbReference>
<reference evidence="5 8" key="1">
    <citation type="submission" date="2020-08" db="EMBL/GenBank/DDBJ databases">
        <title>Genomic Encyclopedia of Type Strains, Phase IV (KMG-IV): sequencing the most valuable type-strain genomes for metagenomic binning, comparative biology and taxonomic classification.</title>
        <authorList>
            <person name="Goeker M."/>
        </authorList>
    </citation>
    <scope>NUCLEOTIDE SEQUENCE [LARGE SCALE GENOMIC DNA]</scope>
    <source>
        <strain evidence="5 8">DSM 101535</strain>
    </source>
</reference>
<dbReference type="Gene3D" id="1.10.10.10">
    <property type="entry name" value="Winged helix-like DNA-binding domain superfamily/Winged helix DNA-binding domain"/>
    <property type="match status" value="1"/>
</dbReference>
<dbReference type="EMBL" id="JACHBT010000002">
    <property type="protein sequence ID" value="MBB6503392.1"/>
    <property type="molecule type" value="Genomic_DNA"/>
</dbReference>
<feature type="domain" description="HTH marR-type" evidence="4">
    <location>
        <begin position="12"/>
        <end position="144"/>
    </location>
</feature>
<dbReference type="Pfam" id="PF01047">
    <property type="entry name" value="MarR"/>
    <property type="match status" value="1"/>
</dbReference>
<dbReference type="InterPro" id="IPR036388">
    <property type="entry name" value="WH-like_DNA-bd_sf"/>
</dbReference>
<dbReference type="InterPro" id="IPR039422">
    <property type="entry name" value="MarR/SlyA-like"/>
</dbReference>
<keyword evidence="2 6" id="KW-0238">DNA-binding</keyword>
<dbReference type="GO" id="GO:0006950">
    <property type="term" value="P:response to stress"/>
    <property type="evidence" value="ECO:0007669"/>
    <property type="project" value="TreeGrafter"/>
</dbReference>
<keyword evidence="1" id="KW-0805">Transcription regulation</keyword>
<evidence type="ECO:0000313" key="5">
    <source>
        <dbReference type="EMBL" id="MBB5724649.1"/>
    </source>
</evidence>
<reference evidence="6 7" key="2">
    <citation type="submission" date="2020-08" db="EMBL/GenBank/DDBJ databases">
        <title>The Agave Microbiome: Exploring the role of microbial communities in plant adaptations to desert environments.</title>
        <authorList>
            <person name="Partida-Martinez L.P."/>
        </authorList>
    </citation>
    <scope>NUCLEOTIDE SEQUENCE [LARGE SCALE GENOMIC DNA]</scope>
    <source>
        <strain evidence="6 7">AS3.13</strain>
    </source>
</reference>
<evidence type="ECO:0000259" key="4">
    <source>
        <dbReference type="PROSITE" id="PS50995"/>
    </source>
</evidence>
<evidence type="ECO:0000256" key="3">
    <source>
        <dbReference type="ARBA" id="ARBA00023163"/>
    </source>
</evidence>
<evidence type="ECO:0000313" key="7">
    <source>
        <dbReference type="Proteomes" id="UP000522313"/>
    </source>
</evidence>
<gene>
    <name evidence="6" type="ORF">F4693_000345</name>
    <name evidence="5" type="ORF">FHS97_000549</name>
</gene>
<keyword evidence="8" id="KW-1185">Reference proteome</keyword>
<dbReference type="PANTHER" id="PTHR33164:SF43">
    <property type="entry name" value="HTH-TYPE TRANSCRIPTIONAL REPRESSOR YETL"/>
    <property type="match status" value="1"/>
</dbReference>
<organism evidence="6 7">
    <name type="scientific">Sphingomonas endophytica</name>
    <dbReference type="NCBI Taxonomy" id="869719"/>
    <lineage>
        <taxon>Bacteria</taxon>
        <taxon>Pseudomonadati</taxon>
        <taxon>Pseudomonadota</taxon>
        <taxon>Alphaproteobacteria</taxon>
        <taxon>Sphingomonadales</taxon>
        <taxon>Sphingomonadaceae</taxon>
        <taxon>Sphingomonas</taxon>
    </lineage>
</organism>
<dbReference type="PROSITE" id="PS50995">
    <property type="entry name" value="HTH_MARR_2"/>
    <property type="match status" value="1"/>
</dbReference>
<reference evidence="6 7" key="3">
    <citation type="submission" date="2020-08" db="EMBL/GenBank/DDBJ databases">
        <authorList>
            <person name="Partida-Martinez L."/>
            <person name="Huntemann M."/>
            <person name="Clum A."/>
            <person name="Wang J."/>
            <person name="Palaniappan K."/>
            <person name="Ritter S."/>
            <person name="Chen I.-M."/>
            <person name="Stamatis D."/>
            <person name="Reddy T."/>
            <person name="O'Malley R."/>
            <person name="Daum C."/>
            <person name="Shapiro N."/>
            <person name="Ivanova N."/>
            <person name="Kyrpides N."/>
            <person name="Woyke T."/>
        </authorList>
    </citation>
    <scope>NUCLEOTIDE SEQUENCE [LARGE SCALE GENOMIC DNA]</scope>
    <source>
        <strain evidence="6 7">AS3.13</strain>
    </source>
</reference>
<comment type="caution">
    <text evidence="6">The sequence shown here is derived from an EMBL/GenBank/DDBJ whole genome shotgun (WGS) entry which is preliminary data.</text>
</comment>
<dbReference type="SMART" id="SM00347">
    <property type="entry name" value="HTH_MARR"/>
    <property type="match status" value="1"/>
</dbReference>
<dbReference type="RefSeq" id="WP_184032975.1">
    <property type="nucleotide sequence ID" value="NZ_BAABAR010000002.1"/>
</dbReference>
<evidence type="ECO:0000256" key="2">
    <source>
        <dbReference type="ARBA" id="ARBA00023125"/>
    </source>
</evidence>
<dbReference type="GO" id="GO:0003700">
    <property type="term" value="F:DNA-binding transcription factor activity"/>
    <property type="evidence" value="ECO:0007669"/>
    <property type="project" value="InterPro"/>
</dbReference>
<sequence>MSFYDPETYTPDRSIGYLIKSCNQTMMVLLDRLLADEELNTSQWSAMMTIHHGEAPTCAALARGMAHDKGAMTRLIDTLEEKGLVERTRSADDRRVVHLSLTPAGRAVTFRCRDMVIEHWNRCFTGWTDAEIETLIAQMQKLRRTLEDIAQCP</sequence>
<dbReference type="PROSITE" id="PS01117">
    <property type="entry name" value="HTH_MARR_1"/>
    <property type="match status" value="1"/>
</dbReference>
<evidence type="ECO:0000313" key="6">
    <source>
        <dbReference type="EMBL" id="MBB6503392.1"/>
    </source>
</evidence>
<evidence type="ECO:0000256" key="1">
    <source>
        <dbReference type="ARBA" id="ARBA00023015"/>
    </source>
</evidence>
<dbReference type="SUPFAM" id="SSF46785">
    <property type="entry name" value="Winged helix' DNA-binding domain"/>
    <property type="match status" value="1"/>
</dbReference>
<accession>A0A7X0JAQ3</accession>
<dbReference type="Proteomes" id="UP000522313">
    <property type="component" value="Unassembled WGS sequence"/>
</dbReference>
<dbReference type="InterPro" id="IPR036390">
    <property type="entry name" value="WH_DNA-bd_sf"/>
</dbReference>
<dbReference type="EMBL" id="JACIJN010000001">
    <property type="protein sequence ID" value="MBB5724649.1"/>
    <property type="molecule type" value="Genomic_DNA"/>
</dbReference>
<keyword evidence="3" id="KW-0804">Transcription</keyword>